<gene>
    <name evidence="3" type="ORF">ELQ92_03360</name>
</gene>
<dbReference type="PANTHER" id="PTHR33969:SF2">
    <property type="entry name" value="SEGREGATION AND CONDENSATION PROTEIN A"/>
    <property type="match status" value="1"/>
</dbReference>
<keyword evidence="1" id="KW-0159">Chromosome partition</keyword>
<reference evidence="3 4" key="1">
    <citation type="submission" date="2018-12" db="EMBL/GenBank/DDBJ databases">
        <authorList>
            <person name="Li F."/>
        </authorList>
    </citation>
    <scope>NUCLEOTIDE SEQUENCE [LARGE SCALE GENOMIC DNA]</scope>
    <source>
        <strain evidence="3 4">8H24J-4-2</strain>
    </source>
</reference>
<evidence type="ECO:0000256" key="2">
    <source>
        <dbReference type="ARBA" id="ARBA00044777"/>
    </source>
</evidence>
<accession>A0A3S4CES6</accession>
<dbReference type="Proteomes" id="UP000288603">
    <property type="component" value="Unassembled WGS sequence"/>
</dbReference>
<dbReference type="Gene3D" id="6.10.250.2410">
    <property type="match status" value="1"/>
</dbReference>
<keyword evidence="4" id="KW-1185">Reference proteome</keyword>
<evidence type="ECO:0000313" key="4">
    <source>
        <dbReference type="Proteomes" id="UP000288603"/>
    </source>
</evidence>
<organism evidence="3 4">
    <name type="scientific">Labedella populi</name>
    <dbReference type="NCBI Taxonomy" id="2498850"/>
    <lineage>
        <taxon>Bacteria</taxon>
        <taxon>Bacillati</taxon>
        <taxon>Actinomycetota</taxon>
        <taxon>Actinomycetes</taxon>
        <taxon>Micrococcales</taxon>
        <taxon>Microbacteriaceae</taxon>
        <taxon>Labedella</taxon>
    </lineage>
</organism>
<sequence length="269" mass="30148">MAPSPERTESDGFRVELANFEGPFDLLLSLITKHELDITDIALSVVTDEFLSYLRGLGDDADLDQTSEFLVVATTLLDLKIAGLLPQGELVDAEDVALLEARDLLFARLLQYRAFKEASSWFQSRFDAESTRHSRSVRLEEKYRQRTVELVWTLTLEDFAALATLALTPREIPVVGLDHLHAPLVSIREQAAHVVAMLRHGETLTFRQLVAGADQKGVVIARFLAVLELYRHASISFEQLEPLGELTVRWTAENWTDENLANLGADYDG</sequence>
<evidence type="ECO:0000313" key="3">
    <source>
        <dbReference type="EMBL" id="RWZ68273.1"/>
    </source>
</evidence>
<dbReference type="RefSeq" id="WP_128497543.1">
    <property type="nucleotide sequence ID" value="NZ_RZNC01000001.1"/>
</dbReference>
<dbReference type="GO" id="GO:0007059">
    <property type="term" value="P:chromosome segregation"/>
    <property type="evidence" value="ECO:0007669"/>
    <property type="project" value="UniProtKB-KW"/>
</dbReference>
<protein>
    <recommendedName>
        <fullName evidence="2">Segregation and condensation protein A</fullName>
    </recommendedName>
</protein>
<name>A0A3S4CES6_9MICO</name>
<dbReference type="OrthoDB" id="9811016at2"/>
<dbReference type="Pfam" id="PF02616">
    <property type="entry name" value="SMC_ScpA"/>
    <property type="match status" value="1"/>
</dbReference>
<proteinExistence type="predicted"/>
<dbReference type="EMBL" id="RZNC01000001">
    <property type="protein sequence ID" value="RWZ68273.1"/>
    <property type="molecule type" value="Genomic_DNA"/>
</dbReference>
<dbReference type="InterPro" id="IPR003768">
    <property type="entry name" value="ScpA"/>
</dbReference>
<dbReference type="PANTHER" id="PTHR33969">
    <property type="entry name" value="SEGREGATION AND CONDENSATION PROTEIN A"/>
    <property type="match status" value="1"/>
</dbReference>
<dbReference type="AlphaFoldDB" id="A0A3S4CES6"/>
<evidence type="ECO:0000256" key="1">
    <source>
        <dbReference type="ARBA" id="ARBA00022829"/>
    </source>
</evidence>
<comment type="caution">
    <text evidence="3">The sequence shown here is derived from an EMBL/GenBank/DDBJ whole genome shotgun (WGS) entry which is preliminary data.</text>
</comment>